<feature type="binding site" evidence="6">
    <location>
        <position position="48"/>
    </location>
    <ligand>
        <name>Mg(2+)</name>
        <dbReference type="ChEBI" id="CHEBI:18420"/>
        <label>1</label>
    </ligand>
</feature>
<dbReference type="InterPro" id="IPR037493">
    <property type="entry name" value="ExoIII-like"/>
</dbReference>
<dbReference type="InterPro" id="IPR005135">
    <property type="entry name" value="Endo/exonuclease/phosphatase"/>
</dbReference>
<dbReference type="GO" id="GO:0046872">
    <property type="term" value="F:metal ion binding"/>
    <property type="evidence" value="ECO:0007669"/>
    <property type="project" value="UniProtKB-KW"/>
</dbReference>
<comment type="cofactor">
    <cofactor evidence="6">
        <name>Mg(2+)</name>
        <dbReference type="ChEBI" id="CHEBI:18420"/>
    </cofactor>
    <cofactor evidence="6">
        <name>Mn(2+)</name>
        <dbReference type="ChEBI" id="CHEBI:29035"/>
    </cofactor>
    <text evidence="6">Probably binds two magnesium or manganese ions per subunit.</text>
</comment>
<evidence type="ECO:0000313" key="9">
    <source>
        <dbReference type="EMBL" id="SDH01296.1"/>
    </source>
</evidence>
<keyword evidence="2 6" id="KW-0479">Metal-binding</keyword>
<dbReference type="GO" id="GO:0008311">
    <property type="term" value="F:double-stranded DNA 3'-5' DNA exonuclease activity"/>
    <property type="evidence" value="ECO:0007669"/>
    <property type="project" value="InterPro"/>
</dbReference>
<keyword evidence="10" id="KW-1185">Reference proteome</keyword>
<dbReference type="NCBIfam" id="TIGR00633">
    <property type="entry name" value="xth"/>
    <property type="match status" value="1"/>
</dbReference>
<evidence type="ECO:0000256" key="5">
    <source>
        <dbReference type="PIRSR" id="PIRSR604808-1"/>
    </source>
</evidence>
<keyword evidence="3" id="KW-0378">Hydrolase</keyword>
<organism evidence="9 10">
    <name type="scientific">Pelagibacterium luteolum</name>
    <dbReference type="NCBI Taxonomy" id="440168"/>
    <lineage>
        <taxon>Bacteria</taxon>
        <taxon>Pseudomonadati</taxon>
        <taxon>Pseudomonadota</taxon>
        <taxon>Alphaproteobacteria</taxon>
        <taxon>Hyphomicrobiales</taxon>
        <taxon>Devosiaceae</taxon>
        <taxon>Pelagibacterium</taxon>
    </lineage>
</organism>
<evidence type="ECO:0000259" key="8">
    <source>
        <dbReference type="Pfam" id="PF03372"/>
    </source>
</evidence>
<dbReference type="PANTHER" id="PTHR43250:SF1">
    <property type="entry name" value="EXODEOXYRIBONUCLEASE III"/>
    <property type="match status" value="1"/>
</dbReference>
<dbReference type="InterPro" id="IPR004808">
    <property type="entry name" value="AP_endonuc_1"/>
</dbReference>
<dbReference type="PROSITE" id="PS51435">
    <property type="entry name" value="AP_NUCLEASE_F1_4"/>
    <property type="match status" value="1"/>
</dbReference>
<feature type="active site" description="Proton donor/acceptor" evidence="5">
    <location>
        <position position="161"/>
    </location>
</feature>
<dbReference type="AlphaFoldDB" id="A0A1G7YYE3"/>
<evidence type="ECO:0000256" key="3">
    <source>
        <dbReference type="ARBA" id="ARBA00022801"/>
    </source>
</evidence>
<feature type="binding site" evidence="6">
    <location>
        <position position="261"/>
    </location>
    <ligand>
        <name>Mg(2+)</name>
        <dbReference type="ChEBI" id="CHEBI:18420"/>
        <label>1</label>
    </ligand>
</feature>
<protein>
    <submittedName>
        <fullName evidence="9">Exodeoxyribonuclease-3</fullName>
    </submittedName>
</protein>
<dbReference type="Proteomes" id="UP000199495">
    <property type="component" value="Unassembled WGS sequence"/>
</dbReference>
<feature type="domain" description="Endonuclease/exonuclease/phosphatase" evidence="8">
    <location>
        <begin position="19"/>
        <end position="262"/>
    </location>
</feature>
<dbReference type="NCBIfam" id="TIGR00195">
    <property type="entry name" value="exoDNase_III"/>
    <property type="match status" value="1"/>
</dbReference>
<evidence type="ECO:0000256" key="2">
    <source>
        <dbReference type="ARBA" id="ARBA00022723"/>
    </source>
</evidence>
<dbReference type="GO" id="GO:0003677">
    <property type="term" value="F:DNA binding"/>
    <property type="evidence" value="ECO:0007669"/>
    <property type="project" value="InterPro"/>
</dbReference>
<feature type="binding site" evidence="6">
    <location>
        <position position="163"/>
    </location>
    <ligand>
        <name>Mg(2+)</name>
        <dbReference type="ChEBI" id="CHEBI:18420"/>
        <label>1</label>
    </ligand>
</feature>
<feature type="site" description="Transition state stabilizer" evidence="7">
    <location>
        <position position="163"/>
    </location>
</feature>
<feature type="binding site" evidence="6">
    <location>
        <position position="262"/>
    </location>
    <ligand>
        <name>Mg(2+)</name>
        <dbReference type="ChEBI" id="CHEBI:18420"/>
        <label>1</label>
    </ligand>
</feature>
<comment type="similarity">
    <text evidence="1">Belongs to the DNA repair enzymes AP/ExoA family.</text>
</comment>
<reference evidence="9 10" key="1">
    <citation type="submission" date="2016-10" db="EMBL/GenBank/DDBJ databases">
        <authorList>
            <person name="de Groot N.N."/>
        </authorList>
    </citation>
    <scope>NUCLEOTIDE SEQUENCE [LARGE SCALE GENOMIC DNA]</scope>
    <source>
        <strain evidence="9 10">CGMCC 1.10267</strain>
    </source>
</reference>
<feature type="site" description="Interaction with DNA substrate" evidence="7">
    <location>
        <position position="262"/>
    </location>
</feature>
<dbReference type="SUPFAM" id="SSF56219">
    <property type="entry name" value="DNase I-like"/>
    <property type="match status" value="1"/>
</dbReference>
<sequence>MTVAVPGKASEADSIRISTFNVNGINGRLAIVLRWLEETAPDIVCLQELKAPDQKFPADALEAAGYSAVWNGQSRWNGVAILARGTAPIITRRTLPGDKDDDQSRYIEAAVNGILVCCLYLPNGNPAPGPKFDYKLKWLDRLLAHAGTLIEAGVPAVLAGDFNIIPTERDVYKPERWIDDALFRQEVRAAYQQLLEQGWQDAIRRLYPDKTIYTFWDYFRNAWERDAGLRLDHFLLSPPLHGRLIDGGVDRDVRGWEKASDHAPAWISVKAETTL</sequence>
<dbReference type="InterPro" id="IPR020847">
    <property type="entry name" value="AP_endonuclease_F1_BS"/>
</dbReference>
<dbReference type="EMBL" id="FNCS01000016">
    <property type="protein sequence ID" value="SDH01296.1"/>
    <property type="molecule type" value="Genomic_DNA"/>
</dbReference>
<evidence type="ECO:0000256" key="7">
    <source>
        <dbReference type="PIRSR" id="PIRSR604808-3"/>
    </source>
</evidence>
<keyword evidence="4 6" id="KW-0460">Magnesium</keyword>
<dbReference type="InterPro" id="IPR036691">
    <property type="entry name" value="Endo/exonu/phosph_ase_sf"/>
</dbReference>
<feature type="binding site" evidence="6">
    <location>
        <position position="21"/>
    </location>
    <ligand>
        <name>Mg(2+)</name>
        <dbReference type="ChEBI" id="CHEBI:18420"/>
        <label>1</label>
    </ligand>
</feature>
<dbReference type="PANTHER" id="PTHR43250">
    <property type="entry name" value="EXODEOXYRIBONUCLEASE III"/>
    <property type="match status" value="1"/>
</dbReference>
<dbReference type="GO" id="GO:0006281">
    <property type="term" value="P:DNA repair"/>
    <property type="evidence" value="ECO:0007669"/>
    <property type="project" value="InterPro"/>
</dbReference>
<dbReference type="GO" id="GO:0004519">
    <property type="term" value="F:endonuclease activity"/>
    <property type="evidence" value="ECO:0007669"/>
    <property type="project" value="InterPro"/>
</dbReference>
<evidence type="ECO:0000256" key="4">
    <source>
        <dbReference type="ARBA" id="ARBA00022842"/>
    </source>
</evidence>
<name>A0A1G7YYE3_9HYPH</name>
<accession>A0A1G7YYE3</accession>
<dbReference type="PROSITE" id="PS00726">
    <property type="entry name" value="AP_NUCLEASE_F1_1"/>
    <property type="match status" value="1"/>
</dbReference>
<feature type="site" description="Important for catalytic activity" evidence="7">
    <location>
        <position position="232"/>
    </location>
</feature>
<feature type="active site" description="Proton acceptor" evidence="5">
    <location>
        <position position="262"/>
    </location>
</feature>
<dbReference type="STRING" id="440168.SAMN04487974_11649"/>
<feature type="binding site" evidence="6">
    <location>
        <position position="161"/>
    </location>
    <ligand>
        <name>Mg(2+)</name>
        <dbReference type="ChEBI" id="CHEBI:18420"/>
        <label>1</label>
    </ligand>
</feature>
<dbReference type="Gene3D" id="3.60.10.10">
    <property type="entry name" value="Endonuclease/exonuclease/phosphatase"/>
    <property type="match status" value="1"/>
</dbReference>
<evidence type="ECO:0000313" key="10">
    <source>
        <dbReference type="Proteomes" id="UP000199495"/>
    </source>
</evidence>
<dbReference type="Pfam" id="PF03372">
    <property type="entry name" value="Exo_endo_phos"/>
    <property type="match status" value="1"/>
</dbReference>
<gene>
    <name evidence="9" type="ORF">SAMN04487974_11649</name>
</gene>
<evidence type="ECO:0000256" key="6">
    <source>
        <dbReference type="PIRSR" id="PIRSR604808-2"/>
    </source>
</evidence>
<evidence type="ECO:0000256" key="1">
    <source>
        <dbReference type="ARBA" id="ARBA00007092"/>
    </source>
</evidence>
<keyword evidence="6" id="KW-0464">Manganese</keyword>
<feature type="active site" evidence="5">
    <location>
        <position position="120"/>
    </location>
</feature>
<dbReference type="CDD" id="cd09086">
    <property type="entry name" value="ExoIII-like_AP-endo"/>
    <property type="match status" value="1"/>
</dbReference>
<proteinExistence type="inferred from homology"/>